<organism evidence="1 2">
    <name type="scientific">Ancylostoma ceylanicum</name>
    <dbReference type="NCBI Taxonomy" id="53326"/>
    <lineage>
        <taxon>Eukaryota</taxon>
        <taxon>Metazoa</taxon>
        <taxon>Ecdysozoa</taxon>
        <taxon>Nematoda</taxon>
        <taxon>Chromadorea</taxon>
        <taxon>Rhabditida</taxon>
        <taxon>Rhabditina</taxon>
        <taxon>Rhabditomorpha</taxon>
        <taxon>Strongyloidea</taxon>
        <taxon>Ancylostomatidae</taxon>
        <taxon>Ancylostomatinae</taxon>
        <taxon>Ancylostoma</taxon>
    </lineage>
</organism>
<gene>
    <name evidence="1" type="primary">Acey_s0020.g195</name>
    <name evidence="1" type="ORF">Y032_0020g195</name>
</gene>
<protein>
    <submittedName>
        <fullName evidence="1">Uncharacterized protein</fullName>
    </submittedName>
</protein>
<dbReference type="AlphaFoldDB" id="A0A016V089"/>
<keyword evidence="2" id="KW-1185">Reference proteome</keyword>
<name>A0A016V089_9BILA</name>
<comment type="caution">
    <text evidence="1">The sequence shown here is derived from an EMBL/GenBank/DDBJ whole genome shotgun (WGS) entry which is preliminary data.</text>
</comment>
<reference evidence="2" key="1">
    <citation type="journal article" date="2015" name="Nat. Genet.">
        <title>The genome and transcriptome of the zoonotic hookworm Ancylostoma ceylanicum identify infection-specific gene families.</title>
        <authorList>
            <person name="Schwarz E.M."/>
            <person name="Hu Y."/>
            <person name="Antoshechkin I."/>
            <person name="Miller M.M."/>
            <person name="Sternberg P.W."/>
            <person name="Aroian R.V."/>
        </authorList>
    </citation>
    <scope>NUCLEOTIDE SEQUENCE</scope>
    <source>
        <strain evidence="2">HY135</strain>
    </source>
</reference>
<accession>A0A016V089</accession>
<evidence type="ECO:0000313" key="2">
    <source>
        <dbReference type="Proteomes" id="UP000024635"/>
    </source>
</evidence>
<sequence length="136" mass="15308">MTKTTFLGGSKVQFTDHLGGAVRECAGCPPWQQRWPTSLEMLIDKINGFARQFDQANCYKPLTNPVAKNGFKDCFMTFYVCRRNQHVEEIRDLLTARTRKRGDTLPLSRHPAGPTPRNSLAAVARWRRGAVSGCLP</sequence>
<evidence type="ECO:0000313" key="1">
    <source>
        <dbReference type="EMBL" id="EYC21039.1"/>
    </source>
</evidence>
<dbReference type="Proteomes" id="UP000024635">
    <property type="component" value="Unassembled WGS sequence"/>
</dbReference>
<dbReference type="EMBL" id="JARK01001356">
    <property type="protein sequence ID" value="EYC21039.1"/>
    <property type="molecule type" value="Genomic_DNA"/>
</dbReference>
<proteinExistence type="predicted"/>